<sequence length="87" mass="10235">MTNRSRTRPEAFEDPDPENESAYYGFQRMDFTDVENSFTGMGMKFDKNELLAEKMLHKDFYNDFGDLFTPEVTSEYKPSQPTKSKEK</sequence>
<keyword evidence="2" id="KW-1185">Reference proteome</keyword>
<reference evidence="3 4" key="1">
    <citation type="submission" date="2022-11" db="UniProtKB">
        <authorList>
            <consortium name="WormBaseParasite"/>
        </authorList>
    </citation>
    <scope>IDENTIFICATION</scope>
</reference>
<feature type="region of interest" description="Disordered" evidence="1">
    <location>
        <begin position="1"/>
        <end position="23"/>
    </location>
</feature>
<proteinExistence type="predicted"/>
<dbReference type="WBParaSite" id="ACRNAN_scaffold2046.g17933.t1">
    <property type="protein sequence ID" value="ACRNAN_scaffold2046.g17933.t1"/>
    <property type="gene ID" value="ACRNAN_scaffold2046.g17933"/>
</dbReference>
<evidence type="ECO:0000256" key="1">
    <source>
        <dbReference type="SAM" id="MobiDB-lite"/>
    </source>
</evidence>
<organism evidence="2 3">
    <name type="scientific">Acrobeloides nanus</name>
    <dbReference type="NCBI Taxonomy" id="290746"/>
    <lineage>
        <taxon>Eukaryota</taxon>
        <taxon>Metazoa</taxon>
        <taxon>Ecdysozoa</taxon>
        <taxon>Nematoda</taxon>
        <taxon>Chromadorea</taxon>
        <taxon>Rhabditida</taxon>
        <taxon>Tylenchina</taxon>
        <taxon>Cephalobomorpha</taxon>
        <taxon>Cephaloboidea</taxon>
        <taxon>Cephalobidae</taxon>
        <taxon>Acrobeloides</taxon>
    </lineage>
</organism>
<protein>
    <submittedName>
        <fullName evidence="3 4">Uncharacterized protein</fullName>
    </submittedName>
</protein>
<name>A0A914CJW3_9BILA</name>
<dbReference type="AlphaFoldDB" id="A0A914CJW3"/>
<evidence type="ECO:0000313" key="2">
    <source>
        <dbReference type="Proteomes" id="UP000887540"/>
    </source>
</evidence>
<dbReference type="Proteomes" id="UP000887540">
    <property type="component" value="Unplaced"/>
</dbReference>
<evidence type="ECO:0000313" key="3">
    <source>
        <dbReference type="WBParaSite" id="ACRNAN_scaffold11125.g15697.t1"/>
    </source>
</evidence>
<evidence type="ECO:0000313" key="4">
    <source>
        <dbReference type="WBParaSite" id="ACRNAN_scaffold2046.g17933.t1"/>
    </source>
</evidence>
<dbReference type="WBParaSite" id="ACRNAN_scaffold11125.g15697.t1">
    <property type="protein sequence ID" value="ACRNAN_scaffold11125.g15697.t1"/>
    <property type="gene ID" value="ACRNAN_scaffold11125.g15697"/>
</dbReference>
<accession>A0A914CJW3</accession>